<feature type="compositionally biased region" description="Low complexity" evidence="2">
    <location>
        <begin position="270"/>
        <end position="286"/>
    </location>
</feature>
<dbReference type="PANTHER" id="PTHR34251">
    <property type="entry name" value="LEUCINE-, GLUTAMATE- AND LYSINE-RICH PROTEIN 1"/>
    <property type="match status" value="1"/>
</dbReference>
<sequence length="1077" mass="122905">MIDEQGGHGNGAGSTGGTVLSFHDHCSFQEADSVIMGISDAADSSGNHVQQEQHYPSRRPDRAQVSGEEEMVSTGAEMATSDRGLQLRERESSHNVMLDSTVGSSSGRVSGGLARMGTGLLLGDSRRETGERRWDLPHESQSEGERDRHRAAATGGAGAAGGGTGLGQRRESRPVVPLRHTQRSSYGDGEYDDDEFNSGGGSRPMGRRYSLHSHRVFGDHGGRFSKNGLGTTHRDWSKSSHPSAEASETESIASRSAAAAAPGAKRRPFSRGSSRGPGPGPLRKSPAATLRSDQDREAGDDRDMAIPSRRSSAGHRASRGFHRDGTSSDELHSEIDKLLGGLKTELDGWREGFDDVCSFWVEKMRLEYPDTEEDDWVMQSMEELRLSLERYVDDVETERKGMQQKCQALSCEKAEMMRMVDDAVAEVEGLRAAEREARDKTKMETESAMNELRAQIKLLSSELEERGKQLHEFRNTSTMQSKHISALQVSSIERDEKIVNQRRRIDELEIIYMDAKRELERKEEKLSANSSLIQALQQQLEEMKEERRMAEEEIHRKNEELQRADDRINQTTHQHLREVSALKASIAEVEEALQRKDQRLVHVEKVVADTEKELAAAKAEQKEVKNESILLQQELSSKTEEARYLRSEVNRIIEEMGALKTDFDYWKGEAESYRSEVEALKAKNSEASAQVLKMETEMESVMKSLEKAEEEKREVDEEIRNLREKMERDEAAWVQAKDAMEEKHKKTLRAWELQQIELEARTREKYETLMLEQEEHLQRLEAERVRAAAAEAERVRKLEADRKRREEMVQQQLVGELHEEFRQEKEALQTEAREAVMAKEKELLAQAKQHIDTLKEEHRKEIEELRMEAAKEAAAMKAAQRKFEEEVQAHAQRVVREHVKVIEEDMHARQERYNRDREAASEKLLERERAAHTAAMEAQENERHLRDELARLQSVCKMNDDELAMALRSSKQSQETADFYRKKLDQAEIELKKVKEEWARTVNAHNDAMQKLRVERRSELEDKADQLQAAIEEMSTKLVRKARDVIMVEDGEFTFQNEAAEYYTEEEAHIPGDSHSM</sequence>
<feature type="coiled-coil region" evidence="1">
    <location>
        <begin position="922"/>
        <end position="1044"/>
    </location>
</feature>
<dbReference type="EMBL" id="BFEA01000040">
    <property type="protein sequence ID" value="GBG63603.1"/>
    <property type="molecule type" value="Genomic_DNA"/>
</dbReference>
<feature type="region of interest" description="Disordered" evidence="2">
    <location>
        <begin position="41"/>
        <end position="331"/>
    </location>
</feature>
<evidence type="ECO:0000256" key="1">
    <source>
        <dbReference type="SAM" id="Coils"/>
    </source>
</evidence>
<feature type="compositionally biased region" description="Basic and acidic residues" evidence="2">
    <location>
        <begin position="124"/>
        <end position="150"/>
    </location>
</feature>
<proteinExistence type="predicted"/>
<dbReference type="AlphaFoldDB" id="A0A388K0W6"/>
<dbReference type="InterPro" id="IPR038799">
    <property type="entry name" value="LEKR1"/>
</dbReference>
<feature type="compositionally biased region" description="Basic and acidic residues" evidence="2">
    <location>
        <begin position="292"/>
        <end position="304"/>
    </location>
</feature>
<feature type="compositionally biased region" description="Low complexity" evidence="2">
    <location>
        <begin position="102"/>
        <end position="112"/>
    </location>
</feature>
<feature type="coiled-coil region" evidence="1">
    <location>
        <begin position="818"/>
        <end position="882"/>
    </location>
</feature>
<evidence type="ECO:0000313" key="3">
    <source>
        <dbReference type="EMBL" id="GBG63603.1"/>
    </source>
</evidence>
<evidence type="ECO:0000313" key="4">
    <source>
        <dbReference type="Proteomes" id="UP000265515"/>
    </source>
</evidence>
<gene>
    <name evidence="3" type="ORF">CBR_g38669</name>
</gene>
<feature type="compositionally biased region" description="Basic and acidic residues" evidence="2">
    <location>
        <begin position="321"/>
        <end position="331"/>
    </location>
</feature>
<feature type="compositionally biased region" description="Gly residues" evidence="2">
    <location>
        <begin position="155"/>
        <end position="166"/>
    </location>
</feature>
<keyword evidence="4" id="KW-1185">Reference proteome</keyword>
<feature type="coiled-coil region" evidence="1">
    <location>
        <begin position="392"/>
        <end position="469"/>
    </location>
</feature>
<keyword evidence="1" id="KW-0175">Coiled coil</keyword>
<accession>A0A388K0W6</accession>
<evidence type="ECO:0000256" key="2">
    <source>
        <dbReference type="SAM" id="MobiDB-lite"/>
    </source>
</evidence>
<feature type="compositionally biased region" description="Basic residues" evidence="2">
    <location>
        <begin position="205"/>
        <end position="215"/>
    </location>
</feature>
<dbReference type="Gene3D" id="1.10.287.1490">
    <property type="match status" value="1"/>
</dbReference>
<organism evidence="3 4">
    <name type="scientific">Chara braunii</name>
    <name type="common">Braun's stonewort</name>
    <dbReference type="NCBI Taxonomy" id="69332"/>
    <lineage>
        <taxon>Eukaryota</taxon>
        <taxon>Viridiplantae</taxon>
        <taxon>Streptophyta</taxon>
        <taxon>Charophyceae</taxon>
        <taxon>Charales</taxon>
        <taxon>Characeae</taxon>
        <taxon>Chara</taxon>
    </lineage>
</organism>
<feature type="compositionally biased region" description="Low complexity" evidence="2">
    <location>
        <begin position="242"/>
        <end position="263"/>
    </location>
</feature>
<protein>
    <submittedName>
        <fullName evidence="3">Uncharacterized protein</fullName>
    </submittedName>
</protein>
<name>A0A388K0W6_CHABU</name>
<dbReference type="Proteomes" id="UP000265515">
    <property type="component" value="Unassembled WGS sequence"/>
</dbReference>
<reference evidence="3 4" key="1">
    <citation type="journal article" date="2018" name="Cell">
        <title>The Chara Genome: Secondary Complexity and Implications for Plant Terrestrialization.</title>
        <authorList>
            <person name="Nishiyama T."/>
            <person name="Sakayama H."/>
            <person name="Vries J.D."/>
            <person name="Buschmann H."/>
            <person name="Saint-Marcoux D."/>
            <person name="Ullrich K.K."/>
            <person name="Haas F.B."/>
            <person name="Vanderstraeten L."/>
            <person name="Becker D."/>
            <person name="Lang D."/>
            <person name="Vosolsobe S."/>
            <person name="Rombauts S."/>
            <person name="Wilhelmsson P.K.I."/>
            <person name="Janitza P."/>
            <person name="Kern R."/>
            <person name="Heyl A."/>
            <person name="Rumpler F."/>
            <person name="Villalobos L.I.A.C."/>
            <person name="Clay J.M."/>
            <person name="Skokan R."/>
            <person name="Toyoda A."/>
            <person name="Suzuki Y."/>
            <person name="Kagoshima H."/>
            <person name="Schijlen E."/>
            <person name="Tajeshwar N."/>
            <person name="Catarino B."/>
            <person name="Hetherington A.J."/>
            <person name="Saltykova A."/>
            <person name="Bonnot C."/>
            <person name="Breuninger H."/>
            <person name="Symeonidi A."/>
            <person name="Radhakrishnan G.V."/>
            <person name="Van Nieuwerburgh F."/>
            <person name="Deforce D."/>
            <person name="Chang C."/>
            <person name="Karol K.G."/>
            <person name="Hedrich R."/>
            <person name="Ulvskov P."/>
            <person name="Glockner G."/>
            <person name="Delwiche C.F."/>
            <person name="Petrasek J."/>
            <person name="Van de Peer Y."/>
            <person name="Friml J."/>
            <person name="Beilby M."/>
            <person name="Dolan L."/>
            <person name="Kohara Y."/>
            <person name="Sugano S."/>
            <person name="Fujiyama A."/>
            <person name="Delaux P.-M."/>
            <person name="Quint M."/>
            <person name="TheiBen G."/>
            <person name="Hagemann M."/>
            <person name="Harholt J."/>
            <person name="Dunand C."/>
            <person name="Zachgo S."/>
            <person name="Langdale J."/>
            <person name="Maumus F."/>
            <person name="Straeten D.V.D."/>
            <person name="Gould S.B."/>
            <person name="Rensing S.A."/>
        </authorList>
    </citation>
    <scope>NUCLEOTIDE SEQUENCE [LARGE SCALE GENOMIC DNA]</scope>
    <source>
        <strain evidence="3 4">S276</strain>
    </source>
</reference>
<dbReference type="PANTHER" id="PTHR34251:SF1">
    <property type="entry name" value="LEUCINE, GLUTAMATE AND LYSINE RICH 1"/>
    <property type="match status" value="1"/>
</dbReference>
<dbReference type="STRING" id="69332.A0A388K0W6"/>
<feature type="coiled-coil region" evidence="1">
    <location>
        <begin position="763"/>
        <end position="793"/>
    </location>
</feature>
<comment type="caution">
    <text evidence="3">The sequence shown here is derived from an EMBL/GenBank/DDBJ whole genome shotgun (WGS) entry which is preliminary data.</text>
</comment>
<dbReference type="OMA" id="HERHEDE"/>
<dbReference type="Gramene" id="GBG63603">
    <property type="protein sequence ID" value="GBG63603"/>
    <property type="gene ID" value="CBR_g38669"/>
</dbReference>
<feature type="coiled-coil region" evidence="1">
    <location>
        <begin position="670"/>
        <end position="732"/>
    </location>
</feature>
<feature type="compositionally biased region" description="Polar residues" evidence="2">
    <location>
        <begin position="42"/>
        <end position="54"/>
    </location>
</feature>
<feature type="coiled-coil region" evidence="1">
    <location>
        <begin position="498"/>
        <end position="634"/>
    </location>
</feature>